<dbReference type="EMBL" id="DF143877">
    <property type="protein sequence ID" value="GAA54279.1"/>
    <property type="molecule type" value="Genomic_DNA"/>
</dbReference>
<evidence type="ECO:0000313" key="1">
    <source>
        <dbReference type="EMBL" id="GAA54279.1"/>
    </source>
</evidence>
<protein>
    <submittedName>
        <fullName evidence="1">Uncharacterized protein</fullName>
    </submittedName>
</protein>
<accession>G7YMU8</accession>
<organism evidence="1 2">
    <name type="scientific">Clonorchis sinensis</name>
    <name type="common">Chinese liver fluke</name>
    <dbReference type="NCBI Taxonomy" id="79923"/>
    <lineage>
        <taxon>Eukaryota</taxon>
        <taxon>Metazoa</taxon>
        <taxon>Spiralia</taxon>
        <taxon>Lophotrochozoa</taxon>
        <taxon>Platyhelminthes</taxon>
        <taxon>Trematoda</taxon>
        <taxon>Digenea</taxon>
        <taxon>Opisthorchiida</taxon>
        <taxon>Opisthorchiata</taxon>
        <taxon>Opisthorchiidae</taxon>
        <taxon>Clonorchis</taxon>
    </lineage>
</organism>
<reference evidence="1" key="1">
    <citation type="journal article" date="2011" name="Genome Biol.">
        <title>The draft genome of the carcinogenic human liver fluke Clonorchis sinensis.</title>
        <authorList>
            <person name="Wang X."/>
            <person name="Chen W."/>
            <person name="Huang Y."/>
            <person name="Sun J."/>
            <person name="Men J."/>
            <person name="Liu H."/>
            <person name="Luo F."/>
            <person name="Guo L."/>
            <person name="Lv X."/>
            <person name="Deng C."/>
            <person name="Zhou C."/>
            <person name="Fan Y."/>
            <person name="Li X."/>
            <person name="Huang L."/>
            <person name="Hu Y."/>
            <person name="Liang C."/>
            <person name="Hu X."/>
            <person name="Xu J."/>
            <person name="Yu X."/>
        </authorList>
    </citation>
    <scope>NUCLEOTIDE SEQUENCE [LARGE SCALE GENOMIC DNA]</scope>
    <source>
        <strain evidence="1">Henan</strain>
    </source>
</reference>
<evidence type="ECO:0000313" key="2">
    <source>
        <dbReference type="Proteomes" id="UP000008909"/>
    </source>
</evidence>
<keyword evidence="2" id="KW-1185">Reference proteome</keyword>
<sequence>MQARTVWVTPDVIVDKKLAPPTGVPAKRLKHCDAENLGGISGQLDSDKFRVALSSGLFFSCGLTGVFENINIGGRVIHLNPSSVNLEDVHCGQPTSDFFGLKFAGNFPSLEDRSSTIWSWASNTHSSYRRFCTMFRRLPDNHRQKVTVTQRAHRGLVRVENPCEEVNKTRRGFVNQKHTRTSIFELLIGSFSAGGLVQHIQLPENITNRRFNWVPEQSLKDIEYADDTAPLESDADVMQIKLNNLNNSASRFGTRFTPEKANREPCPECPARRILVHRLRSTYEMHTFDRLACQKSEVQMPAYVADDVVLFINWYSYPTLAVVPSGKLISTRNWILEMNKQVDSQFLLGCEERIPRITTTSKEGVDYDKYTNLRIHLVLLDSPGTQLSSAFITYIHVSRYLKYRSKWNMRRPGTAHSVDWKHHKREIQLGSR</sequence>
<proteinExistence type="predicted"/>
<reference key="2">
    <citation type="submission" date="2011-10" db="EMBL/GenBank/DDBJ databases">
        <title>The genome and transcriptome sequence of Clonorchis sinensis provide insights into the carcinogenic liver fluke.</title>
        <authorList>
            <person name="Wang X."/>
            <person name="Huang Y."/>
            <person name="Chen W."/>
            <person name="Liu H."/>
            <person name="Guo L."/>
            <person name="Chen Y."/>
            <person name="Luo F."/>
            <person name="Zhou W."/>
            <person name="Sun J."/>
            <person name="Mao Q."/>
            <person name="Liang P."/>
            <person name="Zhou C."/>
            <person name="Tian Y."/>
            <person name="Men J."/>
            <person name="Lv X."/>
            <person name="Huang L."/>
            <person name="Zhou J."/>
            <person name="Hu Y."/>
            <person name="Li R."/>
            <person name="Zhang F."/>
            <person name="Lei H."/>
            <person name="Li X."/>
            <person name="Hu X."/>
            <person name="Liang C."/>
            <person name="Xu J."/>
            <person name="Wu Z."/>
            <person name="Yu X."/>
        </authorList>
    </citation>
    <scope>NUCLEOTIDE SEQUENCE</scope>
    <source>
        <strain>Henan</strain>
    </source>
</reference>
<dbReference type="AlphaFoldDB" id="G7YMU8"/>
<gene>
    <name evidence="1" type="ORF">CLF_113555</name>
</gene>
<name>G7YMU8_CLOSI</name>
<dbReference type="Proteomes" id="UP000008909">
    <property type="component" value="Unassembled WGS sequence"/>
</dbReference>